<feature type="non-terminal residue" evidence="1">
    <location>
        <position position="1"/>
    </location>
</feature>
<gene>
    <name evidence="1" type="ORF">S06H3_35040</name>
</gene>
<dbReference type="AlphaFoldDB" id="X1LKX3"/>
<sequence>YAWQLEDFLPSEIKTRRQLLHLQEAITQINYPDNQLIAEQARERLAFDELFLLQLGVLARKREWQEGQPGNALRDSPGGDYLYFLYG</sequence>
<protein>
    <submittedName>
        <fullName evidence="1">Uncharacterized protein</fullName>
    </submittedName>
</protein>
<reference evidence="1" key="1">
    <citation type="journal article" date="2014" name="Front. Microbiol.">
        <title>High frequency of phylogenetically diverse reductive dehalogenase-homologous genes in deep subseafloor sedimentary metagenomes.</title>
        <authorList>
            <person name="Kawai M."/>
            <person name="Futagami T."/>
            <person name="Toyoda A."/>
            <person name="Takaki Y."/>
            <person name="Nishi S."/>
            <person name="Hori S."/>
            <person name="Arai W."/>
            <person name="Tsubouchi T."/>
            <person name="Morono Y."/>
            <person name="Uchiyama I."/>
            <person name="Ito T."/>
            <person name="Fujiyama A."/>
            <person name="Inagaki F."/>
            <person name="Takami H."/>
        </authorList>
    </citation>
    <scope>NUCLEOTIDE SEQUENCE</scope>
    <source>
        <strain evidence="1">Expedition CK06-06</strain>
    </source>
</reference>
<organism evidence="1">
    <name type="scientific">marine sediment metagenome</name>
    <dbReference type="NCBI Taxonomy" id="412755"/>
    <lineage>
        <taxon>unclassified sequences</taxon>
        <taxon>metagenomes</taxon>
        <taxon>ecological metagenomes</taxon>
    </lineage>
</organism>
<name>X1LKX3_9ZZZZ</name>
<proteinExistence type="predicted"/>
<accession>X1LKX3</accession>
<dbReference type="EMBL" id="BARV01021100">
    <property type="protein sequence ID" value="GAI20007.1"/>
    <property type="molecule type" value="Genomic_DNA"/>
</dbReference>
<evidence type="ECO:0000313" key="1">
    <source>
        <dbReference type="EMBL" id="GAI20007.1"/>
    </source>
</evidence>
<comment type="caution">
    <text evidence="1">The sequence shown here is derived from an EMBL/GenBank/DDBJ whole genome shotgun (WGS) entry which is preliminary data.</text>
</comment>